<evidence type="ECO:0000313" key="2">
    <source>
        <dbReference type="Proteomes" id="UP001482620"/>
    </source>
</evidence>
<keyword evidence="2" id="KW-1185">Reference proteome</keyword>
<gene>
    <name evidence="1" type="ORF">ILYODFUR_037963</name>
</gene>
<sequence>MASLNSSQALVFPSATAWATARLASRYPSAASGVPQANHSRLGSFISFTASLTAGVHHRIRGLPPQQAPQILRPQLRAPALTIDAENMVHSDSMSPTSPGIWSKLGGTPALPYQATSRASIVWSF</sequence>
<reference evidence="1 2" key="1">
    <citation type="submission" date="2021-06" db="EMBL/GenBank/DDBJ databases">
        <authorList>
            <person name="Palmer J.M."/>
        </authorList>
    </citation>
    <scope>NUCLEOTIDE SEQUENCE [LARGE SCALE GENOMIC DNA]</scope>
    <source>
        <strain evidence="2">if_2019</strain>
        <tissue evidence="1">Muscle</tissue>
    </source>
</reference>
<name>A0ABV0TRF0_9TELE</name>
<dbReference type="EMBL" id="JAHRIQ010043612">
    <property type="protein sequence ID" value="MEQ2235079.1"/>
    <property type="molecule type" value="Genomic_DNA"/>
</dbReference>
<organism evidence="1 2">
    <name type="scientific">Ilyodon furcidens</name>
    <name type="common">goldbreast splitfin</name>
    <dbReference type="NCBI Taxonomy" id="33524"/>
    <lineage>
        <taxon>Eukaryota</taxon>
        <taxon>Metazoa</taxon>
        <taxon>Chordata</taxon>
        <taxon>Craniata</taxon>
        <taxon>Vertebrata</taxon>
        <taxon>Euteleostomi</taxon>
        <taxon>Actinopterygii</taxon>
        <taxon>Neopterygii</taxon>
        <taxon>Teleostei</taxon>
        <taxon>Neoteleostei</taxon>
        <taxon>Acanthomorphata</taxon>
        <taxon>Ovalentaria</taxon>
        <taxon>Atherinomorphae</taxon>
        <taxon>Cyprinodontiformes</taxon>
        <taxon>Goodeidae</taxon>
        <taxon>Ilyodon</taxon>
    </lineage>
</organism>
<dbReference type="Proteomes" id="UP001482620">
    <property type="component" value="Unassembled WGS sequence"/>
</dbReference>
<proteinExistence type="predicted"/>
<comment type="caution">
    <text evidence="1">The sequence shown here is derived from an EMBL/GenBank/DDBJ whole genome shotgun (WGS) entry which is preliminary data.</text>
</comment>
<evidence type="ECO:0000313" key="1">
    <source>
        <dbReference type="EMBL" id="MEQ2235079.1"/>
    </source>
</evidence>
<protein>
    <submittedName>
        <fullName evidence="1">Uncharacterized protein</fullName>
    </submittedName>
</protein>
<accession>A0ABV0TRF0</accession>